<comment type="pathway">
    <text evidence="1">Pyrimidine metabolism; UMP biosynthesis via de novo pathway; UMP from orotate: step 2/2.</text>
</comment>
<dbReference type="InterPro" id="IPR004467">
    <property type="entry name" value="Or_phspho_trans_dom"/>
</dbReference>
<feature type="domain" description="Orotidine 5'-phosphate decarboxylase" evidence="16">
    <location>
        <begin position="256"/>
        <end position="475"/>
    </location>
</feature>
<keyword evidence="18" id="KW-1185">Reference proteome</keyword>
<reference evidence="18" key="1">
    <citation type="submission" date="2013-09" db="EMBL/GenBank/DDBJ databases">
        <title>The Genome Sequence of Anopheles culicifacies species A.</title>
        <authorList>
            <consortium name="The Broad Institute Genomics Platform"/>
            <person name="Neafsey D.E."/>
            <person name="Besansky N."/>
            <person name="Howell P."/>
            <person name="Walton C."/>
            <person name="Young S.K."/>
            <person name="Zeng Q."/>
            <person name="Gargeya S."/>
            <person name="Fitzgerald M."/>
            <person name="Haas B."/>
            <person name="Abouelleil A."/>
            <person name="Allen A.W."/>
            <person name="Alvarado L."/>
            <person name="Arachchi H.M."/>
            <person name="Berlin A.M."/>
            <person name="Chapman S.B."/>
            <person name="Gainer-Dewar J."/>
            <person name="Goldberg J."/>
            <person name="Griggs A."/>
            <person name="Gujja S."/>
            <person name="Hansen M."/>
            <person name="Howarth C."/>
            <person name="Imamovic A."/>
            <person name="Ireland A."/>
            <person name="Larimer J."/>
            <person name="McCowan C."/>
            <person name="Murphy C."/>
            <person name="Pearson M."/>
            <person name="Poon T.W."/>
            <person name="Priest M."/>
            <person name="Roberts A."/>
            <person name="Saif S."/>
            <person name="Shea T."/>
            <person name="Sisk P."/>
            <person name="Sykes S."/>
            <person name="Wortman J."/>
            <person name="Nusbaum C."/>
            <person name="Birren B."/>
        </authorList>
    </citation>
    <scope>NUCLEOTIDE SEQUENCE [LARGE SCALE GENOMIC DNA]</scope>
    <source>
        <strain evidence="18">A-37</strain>
    </source>
</reference>
<evidence type="ECO:0000256" key="4">
    <source>
        <dbReference type="ARBA" id="ARBA00009769"/>
    </source>
</evidence>
<dbReference type="PANTHER" id="PTHR19278">
    <property type="entry name" value="OROTATE PHOSPHORIBOSYLTRANSFERASE"/>
    <property type="match status" value="1"/>
</dbReference>
<dbReference type="VEuPathDB" id="VectorBase:ACUA001718"/>
<organism evidence="17 18">
    <name type="scientific">Anopheles culicifacies</name>
    <dbReference type="NCBI Taxonomy" id="139723"/>
    <lineage>
        <taxon>Eukaryota</taxon>
        <taxon>Metazoa</taxon>
        <taxon>Ecdysozoa</taxon>
        <taxon>Arthropoda</taxon>
        <taxon>Hexapoda</taxon>
        <taxon>Insecta</taxon>
        <taxon>Pterygota</taxon>
        <taxon>Neoptera</taxon>
        <taxon>Endopterygota</taxon>
        <taxon>Diptera</taxon>
        <taxon>Nematocera</taxon>
        <taxon>Culicoidea</taxon>
        <taxon>Culicidae</taxon>
        <taxon>Anophelinae</taxon>
        <taxon>Anopheles</taxon>
        <taxon>culicifacies species complex</taxon>
    </lineage>
</organism>
<dbReference type="FunFam" id="3.40.50.2020:FF:000025">
    <property type="entry name" value="Uridine monophosphate synthetase"/>
    <property type="match status" value="1"/>
</dbReference>
<dbReference type="NCBIfam" id="TIGR00336">
    <property type="entry name" value="pyrE"/>
    <property type="match status" value="1"/>
</dbReference>
<dbReference type="EMBL" id="AXCM01003761">
    <property type="status" value="NOT_ANNOTATED_CDS"/>
    <property type="molecule type" value="Genomic_DNA"/>
</dbReference>
<dbReference type="STRING" id="139723.A0A182LTP8"/>
<name>A0A182LTP8_9DIPT</name>
<dbReference type="NCBIfam" id="TIGR01740">
    <property type="entry name" value="pyrF"/>
    <property type="match status" value="1"/>
</dbReference>
<dbReference type="EC" id="2.4.2.10" evidence="5"/>
<dbReference type="AlphaFoldDB" id="A0A182LTP8"/>
<dbReference type="SMART" id="SM00934">
    <property type="entry name" value="OMPdecase"/>
    <property type="match status" value="1"/>
</dbReference>
<dbReference type="CDD" id="cd04725">
    <property type="entry name" value="OMP_decarboxylase_like"/>
    <property type="match status" value="1"/>
</dbReference>
<feature type="active site" description="For OMPdecase activity" evidence="14">
    <location>
        <position position="320"/>
    </location>
</feature>
<evidence type="ECO:0000256" key="1">
    <source>
        <dbReference type="ARBA" id="ARBA00004861"/>
    </source>
</evidence>
<evidence type="ECO:0000313" key="18">
    <source>
        <dbReference type="Proteomes" id="UP000075883"/>
    </source>
</evidence>
<evidence type="ECO:0000256" key="10">
    <source>
        <dbReference type="ARBA" id="ARBA00022793"/>
    </source>
</evidence>
<dbReference type="InterPro" id="IPR013785">
    <property type="entry name" value="Aldolase_TIM"/>
</dbReference>
<dbReference type="Gene3D" id="3.40.50.2020">
    <property type="match status" value="1"/>
</dbReference>
<dbReference type="PROSITE" id="PS00156">
    <property type="entry name" value="OMPDECASE"/>
    <property type="match status" value="1"/>
</dbReference>
<dbReference type="SUPFAM" id="SSF53271">
    <property type="entry name" value="PRTase-like"/>
    <property type="match status" value="1"/>
</dbReference>
<evidence type="ECO:0000256" key="14">
    <source>
        <dbReference type="PIRSR" id="PIRSR614732-1"/>
    </source>
</evidence>
<evidence type="ECO:0000256" key="3">
    <source>
        <dbReference type="ARBA" id="ARBA00006221"/>
    </source>
</evidence>
<keyword evidence="13" id="KW-0511">Multifunctional enzyme</keyword>
<feature type="active site" description="For OMPdecase activity" evidence="14">
    <location>
        <position position="317"/>
    </location>
</feature>
<comment type="similarity">
    <text evidence="3">In the N-terminal section; belongs to the purine/pyrimidine phosphoribosyltransferase family.</text>
</comment>
<evidence type="ECO:0000256" key="2">
    <source>
        <dbReference type="ARBA" id="ARBA00004889"/>
    </source>
</evidence>
<dbReference type="EC" id="4.1.1.23" evidence="6"/>
<dbReference type="InterPro" id="IPR001754">
    <property type="entry name" value="OMPdeCOase_dom"/>
</dbReference>
<evidence type="ECO:0000256" key="8">
    <source>
        <dbReference type="ARBA" id="ARBA00022676"/>
    </source>
</evidence>
<evidence type="ECO:0000256" key="13">
    <source>
        <dbReference type="ARBA" id="ARBA00023268"/>
    </source>
</evidence>
<keyword evidence="9" id="KW-0808">Transferase</keyword>
<feature type="binding site" evidence="15">
    <location>
        <position position="460"/>
    </location>
    <ligand>
        <name>substrate</name>
    </ligand>
</feature>
<dbReference type="GO" id="GO:0006207">
    <property type="term" value="P:'de novo' pyrimidine nucleobase biosynthetic process"/>
    <property type="evidence" value="ECO:0007669"/>
    <property type="project" value="InterPro"/>
</dbReference>
<dbReference type="GO" id="GO:0044205">
    <property type="term" value="P:'de novo' UMP biosynthetic process"/>
    <property type="evidence" value="ECO:0007669"/>
    <property type="project" value="UniProtKB-UniPathway"/>
</dbReference>
<dbReference type="GO" id="GO:0004590">
    <property type="term" value="F:orotidine-5'-phosphate decarboxylase activity"/>
    <property type="evidence" value="ECO:0007669"/>
    <property type="project" value="UniProtKB-EC"/>
</dbReference>
<sequence length="496" mass="54569">MVCDSKLKDMALKLFEINAFKFGDFKMKVGINSPVYFDLRVIVSYPDVMDKLADLLQEFIVERKLNASGMHLCGVPYTALPVATLISIKANKPMLIRRKEAKKYGTKKLIEGKFNAGDKCLIIEDVVTSGSSILDTVDDVRSEGLIVTDAIVVVDREQGGSQNTEERGVRMHSLYTLSYLLQTMLEAKRIEESTVKAVAKYIDACQIRSDGSFVKNGTTVVNDLCRTRMSFEARTDLAKCPLAKELFKTIVTKKTMLCLAADLTNSEEILNLADAVGPYICVLKTHCDIIADFSEQFVRSLQSLARQHNFLIMEDRKFADIGNTVAQQYAGGLCRIADWADLVTVHALPGQGILKGLKSAISADRPLATRGVFLLAEMSTEGALTDEKYSTATVKMATEMDTDFVAGIVCQSKDLVASPGLLQLTPGVKLQEGVDGLGQLYDSPERVVKERGADVCVVGRGIISSKTPSETARIYRDRLWEAYLERIGVEKNGDAK</sequence>
<comment type="pathway">
    <text evidence="2">Pyrimidine metabolism; UMP biosynthesis via de novo pathway; UMP from orotate: step 1/2.</text>
</comment>
<feature type="binding site" evidence="15">
    <location>
        <position position="262"/>
    </location>
    <ligand>
        <name>substrate</name>
    </ligand>
</feature>
<evidence type="ECO:0000256" key="12">
    <source>
        <dbReference type="ARBA" id="ARBA00023239"/>
    </source>
</evidence>
<dbReference type="Pfam" id="PF00215">
    <property type="entry name" value="OMPdecase"/>
    <property type="match status" value="1"/>
</dbReference>
<dbReference type="InterPro" id="IPR018089">
    <property type="entry name" value="OMPdecase_AS"/>
</dbReference>
<evidence type="ECO:0000256" key="15">
    <source>
        <dbReference type="PIRSR" id="PIRSR614732-2"/>
    </source>
</evidence>
<dbReference type="EnsemblMetazoa" id="ACUA001718-RA">
    <property type="protein sequence ID" value="ACUA001718-PA"/>
    <property type="gene ID" value="ACUA001718"/>
</dbReference>
<dbReference type="InterPro" id="IPR023031">
    <property type="entry name" value="OPRT"/>
</dbReference>
<feature type="binding site" evidence="15">
    <location>
        <position position="439"/>
    </location>
    <ligand>
        <name>substrate</name>
    </ligand>
</feature>
<evidence type="ECO:0000256" key="11">
    <source>
        <dbReference type="ARBA" id="ARBA00022975"/>
    </source>
</evidence>
<dbReference type="InterPro" id="IPR029057">
    <property type="entry name" value="PRTase-like"/>
</dbReference>
<proteinExistence type="inferred from homology"/>
<dbReference type="InterPro" id="IPR000836">
    <property type="entry name" value="PRTase_dom"/>
</dbReference>
<keyword evidence="11" id="KW-0665">Pyrimidine biosynthesis</keyword>
<accession>A0A182LTP8</accession>
<evidence type="ECO:0000256" key="9">
    <source>
        <dbReference type="ARBA" id="ARBA00022679"/>
    </source>
</evidence>
<dbReference type="CDD" id="cd06223">
    <property type="entry name" value="PRTases_typeI"/>
    <property type="match status" value="1"/>
</dbReference>
<evidence type="ECO:0000259" key="16">
    <source>
        <dbReference type="SMART" id="SM00934"/>
    </source>
</evidence>
<dbReference type="Gene3D" id="3.20.20.70">
    <property type="entry name" value="Aldolase class I"/>
    <property type="match status" value="1"/>
</dbReference>
<dbReference type="InterPro" id="IPR011060">
    <property type="entry name" value="RibuloseP-bd_barrel"/>
</dbReference>
<evidence type="ECO:0000313" key="17">
    <source>
        <dbReference type="EnsemblMetazoa" id="ACUA001718-PA"/>
    </source>
</evidence>
<dbReference type="Proteomes" id="UP000075883">
    <property type="component" value="Unassembled WGS sequence"/>
</dbReference>
<feature type="binding site" evidence="15">
    <location>
        <position position="459"/>
    </location>
    <ligand>
        <name>substrate</name>
    </ligand>
</feature>
<comment type="similarity">
    <text evidence="4">In the C-terminal section; belongs to the OMP decarboxylase family.</text>
</comment>
<dbReference type="GO" id="GO:0004588">
    <property type="term" value="F:orotate phosphoribosyltransferase activity"/>
    <property type="evidence" value="ECO:0007669"/>
    <property type="project" value="UniProtKB-EC"/>
</dbReference>
<dbReference type="HAMAP" id="MF_01208">
    <property type="entry name" value="PyrE"/>
    <property type="match status" value="1"/>
</dbReference>
<dbReference type="FunFam" id="3.20.20.70:FF:000245">
    <property type="entry name" value="Bifunctional UMP-synthetase"/>
    <property type="match status" value="1"/>
</dbReference>
<dbReference type="UniPathway" id="UPA00070">
    <property type="reaction ID" value="UER00119"/>
</dbReference>
<keyword evidence="12" id="KW-0456">Lyase</keyword>
<dbReference type="InterPro" id="IPR014732">
    <property type="entry name" value="OMPdecase"/>
</dbReference>
<evidence type="ECO:0000256" key="5">
    <source>
        <dbReference type="ARBA" id="ARBA00011971"/>
    </source>
</evidence>
<keyword evidence="8" id="KW-0328">Glycosyltransferase</keyword>
<feature type="active site" description="For OMPdecase activity" evidence="14">
    <location>
        <position position="315"/>
    </location>
</feature>
<keyword evidence="10" id="KW-0210">Decarboxylase</keyword>
<feature type="binding site" evidence="15">
    <location>
        <position position="284"/>
    </location>
    <ligand>
        <name>substrate</name>
    </ligand>
</feature>
<evidence type="ECO:0000256" key="7">
    <source>
        <dbReference type="ARBA" id="ARBA00015047"/>
    </source>
</evidence>
<feature type="binding site" evidence="15">
    <location>
        <position position="379"/>
    </location>
    <ligand>
        <name>substrate</name>
    </ligand>
</feature>
<evidence type="ECO:0000256" key="6">
    <source>
        <dbReference type="ARBA" id="ARBA00012321"/>
    </source>
</evidence>
<reference evidence="17" key="2">
    <citation type="submission" date="2020-05" db="UniProtKB">
        <authorList>
            <consortium name="EnsemblMetazoa"/>
        </authorList>
    </citation>
    <scope>IDENTIFICATION</scope>
    <source>
        <strain evidence="17">A-37</strain>
    </source>
</reference>
<dbReference type="PANTHER" id="PTHR19278:SF9">
    <property type="entry name" value="URIDINE 5'-MONOPHOSPHATE SYNTHASE"/>
    <property type="match status" value="1"/>
</dbReference>
<protein>
    <recommendedName>
        <fullName evidence="7">Uridine 5'-monophosphate synthase</fullName>
        <ecNumber evidence="5">2.4.2.10</ecNumber>
        <ecNumber evidence="6">4.1.1.23</ecNumber>
    </recommendedName>
</protein>
<dbReference type="SUPFAM" id="SSF51366">
    <property type="entry name" value="Ribulose-phoshate binding barrel"/>
    <property type="match status" value="1"/>
</dbReference>